<keyword evidence="5" id="KW-1185">Reference proteome</keyword>
<evidence type="ECO:0000256" key="1">
    <source>
        <dbReference type="ARBA" id="ARBA00022741"/>
    </source>
</evidence>
<dbReference type="GO" id="GO:0005524">
    <property type="term" value="F:ATP binding"/>
    <property type="evidence" value="ECO:0007669"/>
    <property type="project" value="UniProtKB-KW"/>
</dbReference>
<evidence type="ECO:0000259" key="3">
    <source>
        <dbReference type="Pfam" id="PF10431"/>
    </source>
</evidence>
<dbReference type="Pfam" id="PF10431">
    <property type="entry name" value="ClpB_D2-small"/>
    <property type="match status" value="1"/>
</dbReference>
<keyword evidence="2" id="KW-0067">ATP-binding</keyword>
<reference evidence="4 5" key="1">
    <citation type="submission" date="2014-06" db="EMBL/GenBank/DDBJ databases">
        <title>Evolutionary Origins and Diversification of the Mycorrhizal Mutualists.</title>
        <authorList>
            <consortium name="DOE Joint Genome Institute"/>
            <consortium name="Mycorrhizal Genomics Consortium"/>
            <person name="Kohler A."/>
            <person name="Kuo A."/>
            <person name="Nagy L.G."/>
            <person name="Floudas D."/>
            <person name="Copeland A."/>
            <person name="Barry K.W."/>
            <person name="Cichocki N."/>
            <person name="Veneault-Fourrey C."/>
            <person name="LaButti K."/>
            <person name="Lindquist E.A."/>
            <person name="Lipzen A."/>
            <person name="Lundell T."/>
            <person name="Morin E."/>
            <person name="Murat C."/>
            <person name="Riley R."/>
            <person name="Ohm R."/>
            <person name="Sun H."/>
            <person name="Tunlid A."/>
            <person name="Henrissat B."/>
            <person name="Grigoriev I.V."/>
            <person name="Hibbett D.S."/>
            <person name="Martin F."/>
        </authorList>
    </citation>
    <scope>NUCLEOTIDE SEQUENCE [LARGE SCALE GENOMIC DNA]</scope>
    <source>
        <strain evidence="4 5">SS14</strain>
    </source>
</reference>
<feature type="domain" description="Clp ATPase C-terminal" evidence="3">
    <location>
        <begin position="1"/>
        <end position="54"/>
    </location>
</feature>
<dbReference type="Proteomes" id="UP000054279">
    <property type="component" value="Unassembled WGS sequence"/>
</dbReference>
<evidence type="ECO:0000313" key="5">
    <source>
        <dbReference type="Proteomes" id="UP000054279"/>
    </source>
</evidence>
<sequence length="93" mass="11056">MQLDYDDKAREWLAEHGYNDVYGATAIARIIRTKVVNLLAEKLLSGTIRDDNTVWRLGIIIRRRRVDKLVLRRHESDPVQRWMSSRILNRRVI</sequence>
<name>A0A0C9VVH0_SPHS4</name>
<dbReference type="Gene3D" id="1.10.8.60">
    <property type="match status" value="1"/>
</dbReference>
<keyword evidence="1" id="KW-0547">Nucleotide-binding</keyword>
<dbReference type="AlphaFoldDB" id="A0A0C9VVH0"/>
<organism evidence="4 5">
    <name type="scientific">Sphaerobolus stellatus (strain SS14)</name>
    <dbReference type="NCBI Taxonomy" id="990650"/>
    <lineage>
        <taxon>Eukaryota</taxon>
        <taxon>Fungi</taxon>
        <taxon>Dikarya</taxon>
        <taxon>Basidiomycota</taxon>
        <taxon>Agaricomycotina</taxon>
        <taxon>Agaricomycetes</taxon>
        <taxon>Phallomycetidae</taxon>
        <taxon>Geastrales</taxon>
        <taxon>Sphaerobolaceae</taxon>
        <taxon>Sphaerobolus</taxon>
    </lineage>
</organism>
<dbReference type="EMBL" id="KN837104">
    <property type="protein sequence ID" value="KIJ47069.1"/>
    <property type="molecule type" value="Genomic_DNA"/>
</dbReference>
<dbReference type="InterPro" id="IPR019489">
    <property type="entry name" value="Clp_ATPase_C"/>
</dbReference>
<dbReference type="HOGENOM" id="CLU_2401082_0_0_1"/>
<protein>
    <recommendedName>
        <fullName evidence="3">Clp ATPase C-terminal domain-containing protein</fullName>
    </recommendedName>
</protein>
<dbReference type="OrthoDB" id="47330at2759"/>
<evidence type="ECO:0000256" key="2">
    <source>
        <dbReference type="ARBA" id="ARBA00022840"/>
    </source>
</evidence>
<gene>
    <name evidence="4" type="ORF">M422DRAFT_249385</name>
</gene>
<proteinExistence type="predicted"/>
<accession>A0A0C9VVH0</accession>
<evidence type="ECO:0000313" key="4">
    <source>
        <dbReference type="EMBL" id="KIJ47069.1"/>
    </source>
</evidence>